<organism evidence="1 2">
    <name type="scientific">Fusarium duplospermum</name>
    <dbReference type="NCBI Taxonomy" id="1325734"/>
    <lineage>
        <taxon>Eukaryota</taxon>
        <taxon>Fungi</taxon>
        <taxon>Dikarya</taxon>
        <taxon>Ascomycota</taxon>
        <taxon>Pezizomycotina</taxon>
        <taxon>Sordariomycetes</taxon>
        <taxon>Hypocreomycetidae</taxon>
        <taxon>Hypocreales</taxon>
        <taxon>Nectriaceae</taxon>
        <taxon>Fusarium</taxon>
        <taxon>Fusarium solani species complex</taxon>
    </lineage>
</organism>
<evidence type="ECO:0000313" key="2">
    <source>
        <dbReference type="Proteomes" id="UP000288168"/>
    </source>
</evidence>
<dbReference type="Proteomes" id="UP000288168">
    <property type="component" value="Unassembled WGS sequence"/>
</dbReference>
<evidence type="ECO:0000313" key="1">
    <source>
        <dbReference type="EMBL" id="RSL44429.1"/>
    </source>
</evidence>
<dbReference type="EMBL" id="NKCI01000291">
    <property type="protein sequence ID" value="RSL44429.1"/>
    <property type="molecule type" value="Genomic_DNA"/>
</dbReference>
<comment type="caution">
    <text evidence="1">The sequence shown here is derived from an EMBL/GenBank/DDBJ whole genome shotgun (WGS) entry which is preliminary data.</text>
</comment>
<sequence length="128" mass="13875">MAEMPLSRPAPLQNTFSVPDTLSVSDAESVRAVAEGDHRWATPKPCWSVCSDNDELDTVSVVGPSWSLLDALDKARHKTSSSRLGSFAYRQPKGVALGPSTTILEALQKIRQHKAEKENSQSPVPSFA</sequence>
<reference evidence="1 2" key="1">
    <citation type="submission" date="2017-06" db="EMBL/GenBank/DDBJ databases">
        <title>Comparative genomic analysis of Ambrosia Fusariam Clade fungi.</title>
        <authorList>
            <person name="Stajich J.E."/>
            <person name="Carrillo J."/>
            <person name="Kijimoto T."/>
            <person name="Eskalen A."/>
            <person name="O'Donnell K."/>
            <person name="Kasson M."/>
        </authorList>
    </citation>
    <scope>NUCLEOTIDE SEQUENCE [LARGE SCALE GENOMIC DNA]</scope>
    <source>
        <strain evidence="1 2">NRRL62584</strain>
    </source>
</reference>
<keyword evidence="2" id="KW-1185">Reference proteome</keyword>
<dbReference type="AlphaFoldDB" id="A0A428NUJ8"/>
<protein>
    <submittedName>
        <fullName evidence="1">Uncharacterized protein</fullName>
    </submittedName>
</protein>
<proteinExistence type="predicted"/>
<gene>
    <name evidence="1" type="ORF">CEP54_014686</name>
</gene>
<name>A0A428NUJ8_9HYPO</name>
<dbReference type="STRING" id="1325734.A0A428NUJ8"/>
<accession>A0A428NUJ8</accession>